<proteinExistence type="predicted"/>
<protein>
    <submittedName>
        <fullName evidence="1">Uncharacterized protein</fullName>
    </submittedName>
</protein>
<organism evidence="1">
    <name type="scientific">Mycobacterium leprae</name>
    <dbReference type="NCBI Taxonomy" id="1769"/>
    <lineage>
        <taxon>Bacteria</taxon>
        <taxon>Bacillati</taxon>
        <taxon>Actinomycetota</taxon>
        <taxon>Actinomycetes</taxon>
        <taxon>Mycobacteriales</taxon>
        <taxon>Mycobacteriaceae</taxon>
        <taxon>Mycobacterium</taxon>
    </lineage>
</organism>
<accession>O69461</accession>
<dbReference type="PIR" id="T44698">
    <property type="entry name" value="T44698"/>
</dbReference>
<reference evidence="1" key="3">
    <citation type="submission" date="1998-05" db="EMBL/GenBank/DDBJ databases">
        <authorList>
            <person name="Parkhill J."/>
            <person name="Barrell B.G."/>
            <person name="Rajandream M.A."/>
        </authorList>
    </citation>
    <scope>NUCLEOTIDE SEQUENCE</scope>
</reference>
<dbReference type="EMBL" id="AL023635">
    <property type="protein sequence ID" value="CAA19183.1"/>
    <property type="molecule type" value="Genomic_DNA"/>
</dbReference>
<reference evidence="1" key="1">
    <citation type="journal article" date="1993" name="Mol. Microbiol.">
        <title>Use of an ordered cosmid library to deduce the genomic organization of Mycobacterium leprae.</title>
        <authorList>
            <person name="Eiglmeier K."/>
            <person name="Honore N."/>
            <person name="Woods S.A."/>
            <person name="Caudron B."/>
            <person name="Cole S.T."/>
        </authorList>
    </citation>
    <scope>NUCLEOTIDE SEQUENCE</scope>
</reference>
<sequence>MLLVLLRRLHRSDYHRSAFGHLWDDNNDASLGHNGCDTSDEILTRDLVDKAFVWIKRCPNAVATGTLHDPYTNQAIAFQRGRKGQRISADRPHCPARLWLDMGAYSWPDRQWLRFANDLANLLAVDGQANPEKERFATGLVDVVERRVYVPNTPCSSSRCYAGYQLPVDEGVDERTTCKL</sequence>
<reference evidence="1" key="2">
    <citation type="submission" date="1998-05" db="EMBL/GenBank/DDBJ databases">
        <authorList>
            <person name="Hamlin N."/>
            <person name="Churcher C.M."/>
        </authorList>
    </citation>
    <scope>NUCLEOTIDE SEQUENCE</scope>
</reference>
<gene>
    <name evidence="1" type="primary">MLCB1243.02</name>
</gene>
<evidence type="ECO:0000313" key="1">
    <source>
        <dbReference type="EMBL" id="CAA19183.1"/>
    </source>
</evidence>
<name>O69461_MYCLR</name>
<dbReference type="AlphaFoldDB" id="O69461"/>